<gene>
    <name evidence="3" type="ORF">VZT92_010552</name>
</gene>
<evidence type="ECO:0000256" key="2">
    <source>
        <dbReference type="SAM" id="Phobius"/>
    </source>
</evidence>
<reference evidence="3 4" key="1">
    <citation type="journal article" date="2024" name="Genome Biol. Evol.">
        <title>Chromosome-level genome assembly of the viviparous eelpout Zoarces viviparus.</title>
        <authorList>
            <person name="Fuhrmann N."/>
            <person name="Brasseur M.V."/>
            <person name="Bakowski C.E."/>
            <person name="Podsiadlowski L."/>
            <person name="Prost S."/>
            <person name="Krehenwinkel H."/>
            <person name="Mayer C."/>
        </authorList>
    </citation>
    <scope>NUCLEOTIDE SEQUENCE [LARGE SCALE GENOMIC DNA]</scope>
    <source>
        <strain evidence="3">NO-MEL_2022_Ind0_liver</strain>
    </source>
</reference>
<dbReference type="AlphaFoldDB" id="A0AAW1F9Q4"/>
<keyword evidence="2" id="KW-0472">Membrane</keyword>
<evidence type="ECO:0000256" key="1">
    <source>
        <dbReference type="SAM" id="MobiDB-lite"/>
    </source>
</evidence>
<feature type="transmembrane region" description="Helical" evidence="2">
    <location>
        <begin position="20"/>
        <end position="38"/>
    </location>
</feature>
<keyword evidence="4" id="KW-1185">Reference proteome</keyword>
<comment type="caution">
    <text evidence="3">The sequence shown here is derived from an EMBL/GenBank/DDBJ whole genome shotgun (WGS) entry which is preliminary data.</text>
</comment>
<organism evidence="3 4">
    <name type="scientific">Zoarces viviparus</name>
    <name type="common">Viviparous eelpout</name>
    <name type="synonym">Blennius viviparus</name>
    <dbReference type="NCBI Taxonomy" id="48416"/>
    <lineage>
        <taxon>Eukaryota</taxon>
        <taxon>Metazoa</taxon>
        <taxon>Chordata</taxon>
        <taxon>Craniata</taxon>
        <taxon>Vertebrata</taxon>
        <taxon>Euteleostomi</taxon>
        <taxon>Actinopterygii</taxon>
        <taxon>Neopterygii</taxon>
        <taxon>Teleostei</taxon>
        <taxon>Neoteleostei</taxon>
        <taxon>Acanthomorphata</taxon>
        <taxon>Eupercaria</taxon>
        <taxon>Perciformes</taxon>
        <taxon>Cottioidei</taxon>
        <taxon>Zoarcales</taxon>
        <taxon>Zoarcidae</taxon>
        <taxon>Zoarcinae</taxon>
        <taxon>Zoarces</taxon>
    </lineage>
</organism>
<keyword evidence="2" id="KW-0812">Transmembrane</keyword>
<accession>A0AAW1F9Q4</accession>
<name>A0AAW1F9Q4_ZOAVI</name>
<dbReference type="Proteomes" id="UP001488805">
    <property type="component" value="Unassembled WGS sequence"/>
</dbReference>
<evidence type="ECO:0000313" key="3">
    <source>
        <dbReference type="EMBL" id="KAK9531108.1"/>
    </source>
</evidence>
<protein>
    <submittedName>
        <fullName evidence="3">Uncharacterized protein</fullName>
    </submittedName>
</protein>
<feature type="region of interest" description="Disordered" evidence="1">
    <location>
        <begin position="48"/>
        <end position="101"/>
    </location>
</feature>
<dbReference type="EMBL" id="JBCEZU010000089">
    <property type="protein sequence ID" value="KAK9531108.1"/>
    <property type="molecule type" value="Genomic_DNA"/>
</dbReference>
<evidence type="ECO:0000313" key="4">
    <source>
        <dbReference type="Proteomes" id="UP001488805"/>
    </source>
</evidence>
<feature type="compositionally biased region" description="Gly residues" evidence="1">
    <location>
        <begin position="56"/>
        <end position="75"/>
    </location>
</feature>
<sequence length="101" mass="10284">MAPVGMVSALGWLSSPEVGIISLIVFLILSVTLLTLCARCQRNTGNAYDVNAGMTTNGGGGPNGTAGTKTGGGADPGVTSPWRDHRSMPPSTLDRPKALTT</sequence>
<proteinExistence type="predicted"/>
<keyword evidence="2" id="KW-1133">Transmembrane helix</keyword>